<dbReference type="EMBL" id="CADEBD010000306">
    <property type="protein sequence ID" value="CAB3238395.1"/>
    <property type="molecule type" value="Genomic_DNA"/>
</dbReference>
<protein>
    <submittedName>
        <fullName evidence="2">Uncharacterized protein</fullName>
    </submittedName>
</protein>
<comment type="caution">
    <text evidence="2">The sequence shown here is derived from an EMBL/GenBank/DDBJ whole genome shotgun (WGS) entry which is preliminary data.</text>
</comment>
<evidence type="ECO:0000313" key="5">
    <source>
        <dbReference type="Proteomes" id="UP000494256"/>
    </source>
</evidence>
<accession>A0A8S0ZKG4</accession>
<organism evidence="2 4">
    <name type="scientific">Arctia plantaginis</name>
    <name type="common">Wood tiger moth</name>
    <name type="synonym">Phalaena plantaginis</name>
    <dbReference type="NCBI Taxonomy" id="874455"/>
    <lineage>
        <taxon>Eukaryota</taxon>
        <taxon>Metazoa</taxon>
        <taxon>Ecdysozoa</taxon>
        <taxon>Arthropoda</taxon>
        <taxon>Hexapoda</taxon>
        <taxon>Insecta</taxon>
        <taxon>Pterygota</taxon>
        <taxon>Neoptera</taxon>
        <taxon>Endopterygota</taxon>
        <taxon>Lepidoptera</taxon>
        <taxon>Glossata</taxon>
        <taxon>Ditrysia</taxon>
        <taxon>Noctuoidea</taxon>
        <taxon>Erebidae</taxon>
        <taxon>Arctiinae</taxon>
        <taxon>Arctia</taxon>
    </lineage>
</organism>
<dbReference type="AlphaFoldDB" id="A0A8S0ZKG4"/>
<reference evidence="4 5" key="1">
    <citation type="submission" date="2020-04" db="EMBL/GenBank/DDBJ databases">
        <authorList>
            <person name="Wallbank WR R."/>
            <person name="Pardo Diaz C."/>
            <person name="Kozak K."/>
            <person name="Martin S."/>
            <person name="Jiggins C."/>
            <person name="Moest M."/>
            <person name="Warren A I."/>
            <person name="Byers J.R.P. K."/>
            <person name="Montejo-Kovacevich G."/>
            <person name="Yen C E."/>
        </authorList>
    </citation>
    <scope>NUCLEOTIDE SEQUENCE [LARGE SCALE GENOMIC DNA]</scope>
</reference>
<evidence type="ECO:0000313" key="4">
    <source>
        <dbReference type="Proteomes" id="UP000494106"/>
    </source>
</evidence>
<evidence type="ECO:0000313" key="2">
    <source>
        <dbReference type="EMBL" id="CAB3233496.1"/>
    </source>
</evidence>
<evidence type="ECO:0000313" key="3">
    <source>
        <dbReference type="EMBL" id="CAB3238395.1"/>
    </source>
</evidence>
<name>A0A8S0ZKG4_ARCPL</name>
<dbReference type="Proteomes" id="UP000494106">
    <property type="component" value="Unassembled WGS sequence"/>
</dbReference>
<feature type="region of interest" description="Disordered" evidence="1">
    <location>
        <begin position="41"/>
        <end position="61"/>
    </location>
</feature>
<gene>
    <name evidence="2" type="ORF">APLA_LOCUS5296</name>
    <name evidence="3" type="ORF">APLA_LOCUS8191</name>
</gene>
<evidence type="ECO:0000256" key="1">
    <source>
        <dbReference type="SAM" id="MobiDB-lite"/>
    </source>
</evidence>
<sequence length="86" mass="10006">MVSAYLYKSTLELRIAVSFFKSLLDVLLSLQELFDDYDTKANEASDTENSDENQRVRRRKRHHFDGSADKIVTKEEDKLNIHISLS</sequence>
<dbReference type="EMBL" id="CADEBC010000479">
    <property type="protein sequence ID" value="CAB3233496.1"/>
    <property type="molecule type" value="Genomic_DNA"/>
</dbReference>
<keyword evidence="4" id="KW-1185">Reference proteome</keyword>
<dbReference type="Proteomes" id="UP000494256">
    <property type="component" value="Unassembled WGS sequence"/>
</dbReference>
<dbReference type="OrthoDB" id="10063284at2759"/>
<proteinExistence type="predicted"/>